<dbReference type="OrthoDB" id="202303at2157"/>
<dbReference type="EMBL" id="FNFE01000001">
    <property type="protein sequence ID" value="SDJ36065.1"/>
    <property type="molecule type" value="Genomic_DNA"/>
</dbReference>
<proteinExistence type="predicted"/>
<organism evidence="2 3">
    <name type="scientific">Natronorubrum texcoconense</name>
    <dbReference type="NCBI Taxonomy" id="1095776"/>
    <lineage>
        <taxon>Archaea</taxon>
        <taxon>Methanobacteriati</taxon>
        <taxon>Methanobacteriota</taxon>
        <taxon>Stenosarchaea group</taxon>
        <taxon>Halobacteria</taxon>
        <taxon>Halobacteriales</taxon>
        <taxon>Natrialbaceae</taxon>
        <taxon>Natronorubrum</taxon>
    </lineage>
</organism>
<name>A0A1G8T521_9EURY</name>
<feature type="transmembrane region" description="Helical" evidence="1">
    <location>
        <begin position="49"/>
        <end position="70"/>
    </location>
</feature>
<feature type="transmembrane region" description="Helical" evidence="1">
    <location>
        <begin position="114"/>
        <end position="137"/>
    </location>
</feature>
<keyword evidence="1" id="KW-0812">Transmembrane</keyword>
<sequence>MERRELSRRTIALCLAGGVGHALFALWLIGFVREGSFWGTNTPESPSGAAFLSVTILGLVLLGGVPFVLFFRYRLLSPFVALFTLFTWAFYGSYQHFEEARATGATPIGLYADSLFGILWFVPLAIVLLVGLVEYLVRSRFDSRPLEAPSD</sequence>
<dbReference type="AlphaFoldDB" id="A0A1G8T521"/>
<feature type="transmembrane region" description="Helical" evidence="1">
    <location>
        <begin position="75"/>
        <end position="94"/>
    </location>
</feature>
<accession>A0A1G8T521</accession>
<dbReference type="Proteomes" id="UP000198882">
    <property type="component" value="Unassembled WGS sequence"/>
</dbReference>
<dbReference type="RefSeq" id="WP_090302860.1">
    <property type="nucleotide sequence ID" value="NZ_FNFE01000001.1"/>
</dbReference>
<keyword evidence="1" id="KW-0472">Membrane</keyword>
<evidence type="ECO:0000256" key="1">
    <source>
        <dbReference type="SAM" id="Phobius"/>
    </source>
</evidence>
<evidence type="ECO:0000313" key="2">
    <source>
        <dbReference type="EMBL" id="SDJ36065.1"/>
    </source>
</evidence>
<gene>
    <name evidence="2" type="ORF">SAMN04515672_0308</name>
</gene>
<protein>
    <submittedName>
        <fullName evidence="2">Uncharacterized protein</fullName>
    </submittedName>
</protein>
<feature type="transmembrane region" description="Helical" evidence="1">
    <location>
        <begin position="12"/>
        <end position="29"/>
    </location>
</feature>
<keyword evidence="1" id="KW-1133">Transmembrane helix</keyword>
<reference evidence="3" key="1">
    <citation type="submission" date="2016-10" db="EMBL/GenBank/DDBJ databases">
        <authorList>
            <person name="Varghese N."/>
            <person name="Submissions S."/>
        </authorList>
    </citation>
    <scope>NUCLEOTIDE SEQUENCE [LARGE SCALE GENOMIC DNA]</scope>
    <source>
        <strain evidence="3">B4,CECT 8067,JCM 17497</strain>
    </source>
</reference>
<evidence type="ECO:0000313" key="3">
    <source>
        <dbReference type="Proteomes" id="UP000198882"/>
    </source>
</evidence>
<keyword evidence="3" id="KW-1185">Reference proteome</keyword>